<proteinExistence type="predicted"/>
<reference evidence="1 2" key="1">
    <citation type="submission" date="2017-12" db="EMBL/GenBank/DDBJ databases">
        <title>Comparative genomics of Botrytis spp.</title>
        <authorList>
            <person name="Valero-Jimenez C.A."/>
            <person name="Tapia P."/>
            <person name="Veloso J."/>
            <person name="Silva-Moreno E."/>
            <person name="Staats M."/>
            <person name="Valdes J.H."/>
            <person name="Van Kan J.A.L."/>
        </authorList>
    </citation>
    <scope>NUCLEOTIDE SEQUENCE [LARGE SCALE GENOMIC DNA]</scope>
    <source>
        <strain evidence="1 2">MUCL11595</strain>
    </source>
</reference>
<protein>
    <submittedName>
        <fullName evidence="1">Uncharacterized protein</fullName>
    </submittedName>
</protein>
<evidence type="ECO:0000313" key="1">
    <source>
        <dbReference type="EMBL" id="TGO58048.1"/>
    </source>
</evidence>
<dbReference type="Proteomes" id="UP000297527">
    <property type="component" value="Unassembled WGS sequence"/>
</dbReference>
<keyword evidence="2" id="KW-1185">Reference proteome</keyword>
<name>A0A4Z1I900_9HELO</name>
<dbReference type="OrthoDB" id="3561891at2759"/>
<gene>
    <name evidence="1" type="ORF">BCON_0059g00270</name>
</gene>
<organism evidence="1 2">
    <name type="scientific">Botryotinia convoluta</name>
    <dbReference type="NCBI Taxonomy" id="54673"/>
    <lineage>
        <taxon>Eukaryota</taxon>
        <taxon>Fungi</taxon>
        <taxon>Dikarya</taxon>
        <taxon>Ascomycota</taxon>
        <taxon>Pezizomycotina</taxon>
        <taxon>Leotiomycetes</taxon>
        <taxon>Helotiales</taxon>
        <taxon>Sclerotiniaceae</taxon>
        <taxon>Botryotinia</taxon>
    </lineage>
</organism>
<comment type="caution">
    <text evidence="1">The sequence shown here is derived from an EMBL/GenBank/DDBJ whole genome shotgun (WGS) entry which is preliminary data.</text>
</comment>
<dbReference type="EMBL" id="PQXN01000059">
    <property type="protein sequence ID" value="TGO58048.1"/>
    <property type="molecule type" value="Genomic_DNA"/>
</dbReference>
<sequence length="152" mass="17772">MPASPCYKKSEIAKFTQVVRDHYFENTPSKWVNIAAAMAIEQARHLEGGDLFASDPWIGRKYTADACKNKWYYLVRKEEDEKSHALVADDFAIPDLMHNYWVKEKEEEMLSIFYGTDFPEIPEDVFKEIEVELEFKKAIQAHSLFSTARRDQ</sequence>
<evidence type="ECO:0000313" key="2">
    <source>
        <dbReference type="Proteomes" id="UP000297527"/>
    </source>
</evidence>
<dbReference type="AlphaFoldDB" id="A0A4Z1I900"/>
<accession>A0A4Z1I900</accession>